<name>A0ABU2G345_9EURY</name>
<evidence type="ECO:0000313" key="2">
    <source>
        <dbReference type="Proteomes" id="UP001254813"/>
    </source>
</evidence>
<dbReference type="EMBL" id="JAMQOQ010000002">
    <property type="protein sequence ID" value="MDS0294724.1"/>
    <property type="molecule type" value="Genomic_DNA"/>
</dbReference>
<organism evidence="1 2">
    <name type="scientific">Halogeometricum luteum</name>
    <dbReference type="NCBI Taxonomy" id="2950537"/>
    <lineage>
        <taxon>Archaea</taxon>
        <taxon>Methanobacteriati</taxon>
        <taxon>Methanobacteriota</taxon>
        <taxon>Stenosarchaea group</taxon>
        <taxon>Halobacteria</taxon>
        <taxon>Halobacteriales</taxon>
        <taxon>Haloferacaceae</taxon>
        <taxon>Halogeometricum</taxon>
    </lineage>
</organism>
<reference evidence="1 2" key="1">
    <citation type="submission" date="2022-06" db="EMBL/GenBank/DDBJ databases">
        <title>Halogeometricum sp. a new haloarchaeum isolate from saline soil.</title>
        <authorList>
            <person name="Strakova D."/>
            <person name="Galisteo C."/>
            <person name="Sanchez-Porro C."/>
            <person name="Ventosa A."/>
        </authorList>
    </citation>
    <scope>NUCLEOTIDE SEQUENCE [LARGE SCALE GENOMIC DNA]</scope>
    <source>
        <strain evidence="2">S3BR25-2</strain>
    </source>
</reference>
<keyword evidence="2" id="KW-1185">Reference proteome</keyword>
<proteinExistence type="predicted"/>
<sequence length="81" mass="9028">MAATSSVDVAELSPRAWRLLRVAAGYDQRTVEREVDDVLQAHVSMLESGARALSRSRREELLDLYAAELDADQVEALAEHF</sequence>
<protein>
    <recommendedName>
        <fullName evidence="3">Helix-turn-helix domain-containing protein</fullName>
    </recommendedName>
</protein>
<dbReference type="Proteomes" id="UP001254813">
    <property type="component" value="Unassembled WGS sequence"/>
</dbReference>
<dbReference type="RefSeq" id="WP_310928537.1">
    <property type="nucleotide sequence ID" value="NZ_JAMQOQ010000002.1"/>
</dbReference>
<gene>
    <name evidence="1" type="ORF">NDI79_11115</name>
</gene>
<accession>A0ABU2G345</accession>
<evidence type="ECO:0008006" key="3">
    <source>
        <dbReference type="Google" id="ProtNLM"/>
    </source>
</evidence>
<comment type="caution">
    <text evidence="1">The sequence shown here is derived from an EMBL/GenBank/DDBJ whole genome shotgun (WGS) entry which is preliminary data.</text>
</comment>
<evidence type="ECO:0000313" key="1">
    <source>
        <dbReference type="EMBL" id="MDS0294724.1"/>
    </source>
</evidence>